<dbReference type="Proteomes" id="UP000636800">
    <property type="component" value="Unassembled WGS sequence"/>
</dbReference>
<gene>
    <name evidence="2" type="ORF">HPP92_028901</name>
    <name evidence="1" type="ORF">HPP92_028911</name>
</gene>
<evidence type="ECO:0000313" key="3">
    <source>
        <dbReference type="Proteomes" id="UP000636800"/>
    </source>
</evidence>
<protein>
    <submittedName>
        <fullName evidence="2">Uncharacterized protein</fullName>
    </submittedName>
</protein>
<dbReference type="Proteomes" id="UP000639772">
    <property type="component" value="Unassembled WGS sequence"/>
</dbReference>
<sequence>MPSFRKSNSACSATLRSFCRFCPQNRRTATINIKECRSKLVALSTECPGRPDMILKRLFSRGPIGTPAQISAWRAGLSCTENHRRPVDIDHLQIDTGRKSEGWALFGNPAGGGQELPRGESGTRNQAVGSVINVNNRHVAEAADGLATQS</sequence>
<organism evidence="2 3">
    <name type="scientific">Vanilla planifolia</name>
    <name type="common">Vanilla</name>
    <dbReference type="NCBI Taxonomy" id="51239"/>
    <lineage>
        <taxon>Eukaryota</taxon>
        <taxon>Viridiplantae</taxon>
        <taxon>Streptophyta</taxon>
        <taxon>Embryophyta</taxon>
        <taxon>Tracheophyta</taxon>
        <taxon>Spermatophyta</taxon>
        <taxon>Magnoliopsida</taxon>
        <taxon>Liliopsida</taxon>
        <taxon>Asparagales</taxon>
        <taxon>Orchidaceae</taxon>
        <taxon>Vanilloideae</taxon>
        <taxon>Vanilleae</taxon>
        <taxon>Vanilla</taxon>
    </lineage>
</organism>
<proteinExistence type="predicted"/>
<reference evidence="3 4" key="1">
    <citation type="journal article" date="2020" name="Nat. Food">
        <title>A phased Vanilla planifolia genome enables genetic improvement of flavour and production.</title>
        <authorList>
            <person name="Hasing T."/>
            <person name="Tang H."/>
            <person name="Brym M."/>
            <person name="Khazi F."/>
            <person name="Huang T."/>
            <person name="Chambers A.H."/>
        </authorList>
    </citation>
    <scope>NUCLEOTIDE SEQUENCE [LARGE SCALE GENOMIC DNA]</scope>
    <source>
        <tissue evidence="2">Leaf</tissue>
    </source>
</reference>
<dbReference type="EMBL" id="JADCNL010000591">
    <property type="protein sequence ID" value="KAG0446314.1"/>
    <property type="molecule type" value="Genomic_DNA"/>
</dbReference>
<dbReference type="EMBL" id="JADCNM010000592">
    <property type="protein sequence ID" value="KAG0446299.1"/>
    <property type="molecule type" value="Genomic_DNA"/>
</dbReference>
<evidence type="ECO:0000313" key="2">
    <source>
        <dbReference type="EMBL" id="KAG0446314.1"/>
    </source>
</evidence>
<evidence type="ECO:0000313" key="4">
    <source>
        <dbReference type="Proteomes" id="UP000639772"/>
    </source>
</evidence>
<evidence type="ECO:0000313" key="1">
    <source>
        <dbReference type="EMBL" id="KAG0446299.1"/>
    </source>
</evidence>
<name>A0A835P4D5_VANPL</name>
<comment type="caution">
    <text evidence="2">The sequence shown here is derived from an EMBL/GenBank/DDBJ whole genome shotgun (WGS) entry which is preliminary data.</text>
</comment>
<keyword evidence="3" id="KW-1185">Reference proteome</keyword>
<dbReference type="AlphaFoldDB" id="A0A835P4D5"/>
<accession>A0A835P4D5</accession>